<evidence type="ECO:0000313" key="4">
    <source>
        <dbReference type="EMBL" id="CAL4177283.1"/>
    </source>
</evidence>
<feature type="domain" description="Peptidase S1" evidence="3">
    <location>
        <begin position="34"/>
        <end position="170"/>
    </location>
</feature>
<dbReference type="PROSITE" id="PS00134">
    <property type="entry name" value="TRYPSIN_HIS"/>
    <property type="match status" value="1"/>
</dbReference>
<keyword evidence="5" id="KW-1185">Reference proteome</keyword>
<dbReference type="AlphaFoldDB" id="A0AAV2SCC1"/>
<dbReference type="InterPro" id="IPR001254">
    <property type="entry name" value="Trypsin_dom"/>
</dbReference>
<dbReference type="InterPro" id="IPR009003">
    <property type="entry name" value="Peptidase_S1_PA"/>
</dbReference>
<gene>
    <name evidence="4" type="ORF">MNOR_LOCUS34887</name>
</gene>
<sequence length="170" mass="18403">MYVIATLCIFCALVLQEPAYALNNVTVGGERAMIIGGEDAQPGQFPYQMFLRVTKDSGDNLCGGTLLTEKYILTAAHCLKDVINPSDITVTAAEYDFFTPEGNEQDRTVIKMTSHELYNGDSKLGYDIAVLQVSPAFDLNNLVTTAKLSTSDPDPGVSCTILGWGTTHEV</sequence>
<evidence type="ECO:0000259" key="3">
    <source>
        <dbReference type="PROSITE" id="PS50240"/>
    </source>
</evidence>
<organism evidence="4 5">
    <name type="scientific">Meganyctiphanes norvegica</name>
    <name type="common">Northern krill</name>
    <name type="synonym">Thysanopoda norvegica</name>
    <dbReference type="NCBI Taxonomy" id="48144"/>
    <lineage>
        <taxon>Eukaryota</taxon>
        <taxon>Metazoa</taxon>
        <taxon>Ecdysozoa</taxon>
        <taxon>Arthropoda</taxon>
        <taxon>Crustacea</taxon>
        <taxon>Multicrustacea</taxon>
        <taxon>Malacostraca</taxon>
        <taxon>Eumalacostraca</taxon>
        <taxon>Eucarida</taxon>
        <taxon>Euphausiacea</taxon>
        <taxon>Euphausiidae</taxon>
        <taxon>Meganyctiphanes</taxon>
    </lineage>
</organism>
<dbReference type="SMART" id="SM00020">
    <property type="entry name" value="Tryp_SPc"/>
    <property type="match status" value="1"/>
</dbReference>
<evidence type="ECO:0000256" key="2">
    <source>
        <dbReference type="SAM" id="SignalP"/>
    </source>
</evidence>
<keyword evidence="2" id="KW-0732">Signal</keyword>
<evidence type="ECO:0000313" key="5">
    <source>
        <dbReference type="Proteomes" id="UP001497623"/>
    </source>
</evidence>
<dbReference type="InterPro" id="IPR018114">
    <property type="entry name" value="TRYPSIN_HIS"/>
</dbReference>
<feature type="chain" id="PRO_5043763563" description="Peptidase S1 domain-containing protein" evidence="2">
    <location>
        <begin position="22"/>
        <end position="170"/>
    </location>
</feature>
<name>A0AAV2SCC1_MEGNR</name>
<dbReference type="GO" id="GO:0006508">
    <property type="term" value="P:proteolysis"/>
    <property type="evidence" value="ECO:0007669"/>
    <property type="project" value="InterPro"/>
</dbReference>
<dbReference type="PROSITE" id="PS50240">
    <property type="entry name" value="TRYPSIN_DOM"/>
    <property type="match status" value="1"/>
</dbReference>
<keyword evidence="1" id="KW-1015">Disulfide bond</keyword>
<feature type="signal peptide" evidence="2">
    <location>
        <begin position="1"/>
        <end position="21"/>
    </location>
</feature>
<dbReference type="SUPFAM" id="SSF50494">
    <property type="entry name" value="Trypsin-like serine proteases"/>
    <property type="match status" value="1"/>
</dbReference>
<dbReference type="GO" id="GO:0004252">
    <property type="term" value="F:serine-type endopeptidase activity"/>
    <property type="evidence" value="ECO:0007669"/>
    <property type="project" value="InterPro"/>
</dbReference>
<dbReference type="CDD" id="cd00190">
    <property type="entry name" value="Tryp_SPc"/>
    <property type="match status" value="1"/>
</dbReference>
<reference evidence="4 5" key="1">
    <citation type="submission" date="2024-05" db="EMBL/GenBank/DDBJ databases">
        <authorList>
            <person name="Wallberg A."/>
        </authorList>
    </citation>
    <scope>NUCLEOTIDE SEQUENCE [LARGE SCALE GENOMIC DNA]</scope>
</reference>
<dbReference type="PANTHER" id="PTHR24252">
    <property type="entry name" value="ACROSIN-RELATED"/>
    <property type="match status" value="1"/>
</dbReference>
<dbReference type="Gene3D" id="2.40.10.10">
    <property type="entry name" value="Trypsin-like serine proteases"/>
    <property type="match status" value="1"/>
</dbReference>
<comment type="caution">
    <text evidence="4">The sequence shown here is derived from an EMBL/GenBank/DDBJ whole genome shotgun (WGS) entry which is preliminary data.</text>
</comment>
<dbReference type="Pfam" id="PF00089">
    <property type="entry name" value="Trypsin"/>
    <property type="match status" value="1"/>
</dbReference>
<dbReference type="FunFam" id="2.40.10.10:FF:000166">
    <property type="entry name" value="Trypsin"/>
    <property type="match status" value="1"/>
</dbReference>
<protein>
    <recommendedName>
        <fullName evidence="3">Peptidase S1 domain-containing protein</fullName>
    </recommendedName>
</protein>
<accession>A0AAV2SCC1</accession>
<feature type="non-terminal residue" evidence="4">
    <location>
        <position position="170"/>
    </location>
</feature>
<dbReference type="InterPro" id="IPR001314">
    <property type="entry name" value="Peptidase_S1A"/>
</dbReference>
<proteinExistence type="predicted"/>
<dbReference type="PANTHER" id="PTHR24252:SF7">
    <property type="entry name" value="HYALIN"/>
    <property type="match status" value="1"/>
</dbReference>
<dbReference type="PRINTS" id="PR00722">
    <property type="entry name" value="CHYMOTRYPSIN"/>
</dbReference>
<dbReference type="InterPro" id="IPR043504">
    <property type="entry name" value="Peptidase_S1_PA_chymotrypsin"/>
</dbReference>
<dbReference type="EMBL" id="CAXKWB010055562">
    <property type="protein sequence ID" value="CAL4177283.1"/>
    <property type="molecule type" value="Genomic_DNA"/>
</dbReference>
<evidence type="ECO:0000256" key="1">
    <source>
        <dbReference type="ARBA" id="ARBA00023157"/>
    </source>
</evidence>
<dbReference type="Proteomes" id="UP001497623">
    <property type="component" value="Unassembled WGS sequence"/>
</dbReference>